<feature type="transmembrane region" description="Helical" evidence="1">
    <location>
        <begin position="7"/>
        <end position="26"/>
    </location>
</feature>
<proteinExistence type="predicted"/>
<keyword evidence="1" id="KW-0472">Membrane</keyword>
<organism evidence="3">
    <name type="scientific">Caldicellulosiruptor owensensis</name>
    <dbReference type="NCBI Taxonomy" id="55205"/>
    <lineage>
        <taxon>Bacteria</taxon>
        <taxon>Bacillati</taxon>
        <taxon>Bacillota</taxon>
        <taxon>Bacillota incertae sedis</taxon>
        <taxon>Caldicellulosiruptorales</taxon>
        <taxon>Caldicellulosiruptoraceae</taxon>
        <taxon>Caldicellulosiruptor</taxon>
    </lineage>
</organism>
<protein>
    <recommendedName>
        <fullName evidence="2">Regulatory protein YycH domain-containing protein</fullName>
    </recommendedName>
</protein>
<dbReference type="InterPro" id="IPR009996">
    <property type="entry name" value="YycH"/>
</dbReference>
<keyword evidence="1" id="KW-1133">Transmembrane helix</keyword>
<evidence type="ECO:0000313" key="3">
    <source>
        <dbReference type="EMBL" id="HHS02618.1"/>
    </source>
</evidence>
<accession>A0A7C5Z9K3</accession>
<reference evidence="3" key="1">
    <citation type="journal article" date="2020" name="mSystems">
        <title>Genome- and Community-Level Interaction Insights into Carbon Utilization and Element Cycling Functions of Hydrothermarchaeota in Hydrothermal Sediment.</title>
        <authorList>
            <person name="Zhou Z."/>
            <person name="Liu Y."/>
            <person name="Xu W."/>
            <person name="Pan J."/>
            <person name="Luo Z.H."/>
            <person name="Li M."/>
        </authorList>
    </citation>
    <scope>NUCLEOTIDE SEQUENCE [LARGE SCALE GENOMIC DNA]</scope>
    <source>
        <strain evidence="3">SpSt-102</strain>
    </source>
</reference>
<comment type="caution">
    <text evidence="3">The sequence shown here is derived from an EMBL/GenBank/DDBJ whole genome shotgun (WGS) entry which is preliminary data.</text>
</comment>
<sequence>MRKSKVEVVKSIVLSILVILSIYLYYKVYFDYRVEDIVKAIDIYQNSQSDQQLLKKSRKILVSPKEMYLNISKNVAVRILSNQSQYSQVVSKFIEGMEKSLVKKEFEISQRNISANFFKQRRVLILSYGYEIDFNTFVYELTKRNIGNLVQDFKFDKIFIEENSKGTVLYFFNSKEQRAAILRFSPFGFLPLENLIEKDLKLVYSWSDSLGFTEIANKDILIPVEFSDVHFSEINTRESSYKKELIIRRLFPDTILTRRNILQNGDVIITDERRTLKLKNDGSFVFEYSENGFGERVDSISDALMFYLKTFYTEEDLRICKLELQKEGDFKIYLMTRANGIDVVAGEGEFCAKIEVQGGRLQKISGYLFDILKVRTSQINVDGIVAIDTIKERKGDIFIEEIDLEYISGGASSYPYWKIKTQSGVVYVETRK</sequence>
<evidence type="ECO:0000259" key="2">
    <source>
        <dbReference type="Pfam" id="PF07435"/>
    </source>
</evidence>
<dbReference type="EMBL" id="DRUZ01000102">
    <property type="protein sequence ID" value="HHS02618.1"/>
    <property type="molecule type" value="Genomic_DNA"/>
</dbReference>
<evidence type="ECO:0000256" key="1">
    <source>
        <dbReference type="SAM" id="Phobius"/>
    </source>
</evidence>
<keyword evidence="1" id="KW-0812">Transmembrane</keyword>
<feature type="domain" description="Regulatory protein YycH" evidence="2">
    <location>
        <begin position="7"/>
        <end position="359"/>
    </location>
</feature>
<gene>
    <name evidence="3" type="ORF">ENL71_09105</name>
</gene>
<name>A0A7C5Z9K3_9FIRM</name>
<dbReference type="Pfam" id="PF07435">
    <property type="entry name" value="YycH"/>
    <property type="match status" value="1"/>
</dbReference>
<dbReference type="AlphaFoldDB" id="A0A7C5Z9K3"/>